<name>A0ABW7P539_9GAMM</name>
<feature type="non-terminal residue" evidence="1">
    <location>
        <position position="1"/>
    </location>
</feature>
<accession>A0ABW7P539</accession>
<protein>
    <submittedName>
        <fullName evidence="1">Uncharacterized protein</fullName>
    </submittedName>
</protein>
<dbReference type="Proteomes" id="UP001610706">
    <property type="component" value="Unassembled WGS sequence"/>
</dbReference>
<sequence length="87" mass="9576">WAIYGYNGQLAIAKQGARLLKTGVGYLSGNFPIYANPRAVDDPLLHAALTDFLLRIQRAYAFANKNFPVYAAAQVAETHLPLQDILD</sequence>
<evidence type="ECO:0000313" key="2">
    <source>
        <dbReference type="Proteomes" id="UP001610706"/>
    </source>
</evidence>
<feature type="non-terminal residue" evidence="1">
    <location>
        <position position="87"/>
    </location>
</feature>
<gene>
    <name evidence="1" type="ORF">AB9R89_15070</name>
</gene>
<reference evidence="1 2" key="1">
    <citation type="submission" date="2024-08" db="EMBL/GenBank/DDBJ databases">
        <title>Oceanimonas smirnovii Genome sequencing and assembly.</title>
        <authorList>
            <person name="Tang B."/>
        </authorList>
    </citation>
    <scope>NUCLEOTIDE SEQUENCE [LARGE SCALE GENOMIC DNA]</scope>
    <source>
        <strain evidence="1 2">OS2020-119</strain>
    </source>
</reference>
<dbReference type="EMBL" id="JBGFTR010000094">
    <property type="protein sequence ID" value="MFH7566612.1"/>
    <property type="molecule type" value="Genomic_DNA"/>
</dbReference>
<proteinExistence type="predicted"/>
<organism evidence="1 2">
    <name type="scientific">Oceanimonas smirnovii</name>
    <dbReference type="NCBI Taxonomy" id="264574"/>
    <lineage>
        <taxon>Bacteria</taxon>
        <taxon>Pseudomonadati</taxon>
        <taxon>Pseudomonadota</taxon>
        <taxon>Gammaproteobacteria</taxon>
        <taxon>Aeromonadales</taxon>
        <taxon>Aeromonadaceae</taxon>
        <taxon>Oceanimonas</taxon>
    </lineage>
</organism>
<comment type="caution">
    <text evidence="1">The sequence shown here is derived from an EMBL/GenBank/DDBJ whole genome shotgun (WGS) entry which is preliminary data.</text>
</comment>
<dbReference type="RefSeq" id="WP_395545975.1">
    <property type="nucleotide sequence ID" value="NZ_JBGFTR010000094.1"/>
</dbReference>
<evidence type="ECO:0000313" key="1">
    <source>
        <dbReference type="EMBL" id="MFH7566612.1"/>
    </source>
</evidence>
<dbReference type="Gene3D" id="3.40.190.10">
    <property type="entry name" value="Periplasmic binding protein-like II"/>
    <property type="match status" value="2"/>
</dbReference>
<keyword evidence="2" id="KW-1185">Reference proteome</keyword>